<accession>A0A9X7W141</accession>
<organism evidence="1 2">
    <name type="scientific">Alicyclobacillus mengziensis</name>
    <dbReference type="NCBI Taxonomy" id="2931921"/>
    <lineage>
        <taxon>Bacteria</taxon>
        <taxon>Bacillati</taxon>
        <taxon>Bacillota</taxon>
        <taxon>Bacilli</taxon>
        <taxon>Bacillales</taxon>
        <taxon>Alicyclobacillaceae</taxon>
        <taxon>Alicyclobacillus</taxon>
    </lineage>
</organism>
<gene>
    <name evidence="1" type="ORF">JZ786_04550</name>
</gene>
<keyword evidence="2" id="KW-1185">Reference proteome</keyword>
<evidence type="ECO:0000313" key="1">
    <source>
        <dbReference type="EMBL" id="QSO48270.1"/>
    </source>
</evidence>
<proteinExistence type="predicted"/>
<dbReference type="Proteomes" id="UP000663505">
    <property type="component" value="Chromosome"/>
</dbReference>
<dbReference type="RefSeq" id="WP_206657605.1">
    <property type="nucleotide sequence ID" value="NZ_CP071182.1"/>
</dbReference>
<name>A0A9X7W141_9BACL</name>
<dbReference type="EMBL" id="CP071182">
    <property type="protein sequence ID" value="QSO48270.1"/>
    <property type="molecule type" value="Genomic_DNA"/>
</dbReference>
<evidence type="ECO:0008006" key="3">
    <source>
        <dbReference type="Google" id="ProtNLM"/>
    </source>
</evidence>
<dbReference type="AlphaFoldDB" id="A0A9X7W141"/>
<protein>
    <recommendedName>
        <fullName evidence="3">Spore germination protein GerPA/GerPF</fullName>
    </recommendedName>
</protein>
<sequence length="166" mass="17821">METAYIPPINIAVNTISGNSGVYFAKQNVIFGVSSHAKSNVGLGSIGSHTLVSRTLSMVYDPDVIDTPIDDRDTNVYVHRQAPTPQVTNVGFNTVNVGTITQNSGIFAGDVKITGFDSHEKENLGGSKIYGNHTIEYSNVNYTHDSDVVDTPINDQDIKSGVFISA</sequence>
<evidence type="ECO:0000313" key="2">
    <source>
        <dbReference type="Proteomes" id="UP000663505"/>
    </source>
</evidence>
<dbReference type="KEGG" id="afx:JZ786_04550"/>
<reference evidence="1 2" key="1">
    <citation type="submission" date="2021-02" db="EMBL/GenBank/DDBJ databases">
        <title>Alicyclobacillus curvatus sp. nov. and Alicyclobacillus mengziensis sp. nov., two acidophilic bacteria isolated from acid mine drainage.</title>
        <authorList>
            <person name="Huang Y."/>
        </authorList>
    </citation>
    <scope>NUCLEOTIDE SEQUENCE [LARGE SCALE GENOMIC DNA]</scope>
    <source>
        <strain evidence="1 2">S30H14</strain>
    </source>
</reference>